<dbReference type="NCBIfam" id="NF001484">
    <property type="entry name" value="PRK00331.1"/>
    <property type="match status" value="1"/>
</dbReference>
<dbReference type="CDD" id="cd05009">
    <property type="entry name" value="SIS_GlmS_GlmD_2"/>
    <property type="match status" value="1"/>
</dbReference>
<dbReference type="InterPro" id="IPR017932">
    <property type="entry name" value="GATase_2_dom"/>
</dbReference>
<protein>
    <recommendedName>
        <fullName evidence="4 10">Glutamine--fructose-6-phosphate aminotransferase [isomerizing]</fullName>
        <ecNumber evidence="3 10">2.6.1.16</ecNumber>
    </recommendedName>
    <alternativeName>
        <fullName evidence="10">D-fructose-6-phosphate amidotransferase</fullName>
    </alternativeName>
    <alternativeName>
        <fullName evidence="10">GFAT</fullName>
    </alternativeName>
    <alternativeName>
        <fullName evidence="10">Glucosamine-6-phosphate synthase</fullName>
    </alternativeName>
    <alternativeName>
        <fullName evidence="10">Hexosephosphate aminotransferase</fullName>
    </alternativeName>
    <alternativeName>
        <fullName evidence="10">L-glutamine--D-fructose-6-phosphate amidotransferase</fullName>
    </alternativeName>
</protein>
<dbReference type="PROSITE" id="PS51464">
    <property type="entry name" value="SIS"/>
    <property type="match status" value="2"/>
</dbReference>
<dbReference type="GO" id="GO:0006002">
    <property type="term" value="P:fructose 6-phosphate metabolic process"/>
    <property type="evidence" value="ECO:0007669"/>
    <property type="project" value="TreeGrafter"/>
</dbReference>
<comment type="function">
    <text evidence="10">Catalyzes the first step in hexosamine metabolism, converting fructose-6P into glucosamine-6P using glutamine as a nitrogen source.</text>
</comment>
<keyword evidence="9" id="KW-0315">Glutamine amidotransferase</keyword>
<feature type="initiator methionine" description="Removed" evidence="10">
    <location>
        <position position="1"/>
    </location>
</feature>
<dbReference type="CDD" id="cd05008">
    <property type="entry name" value="SIS_GlmS_GlmD_1"/>
    <property type="match status" value="1"/>
</dbReference>
<dbReference type="InterPro" id="IPR005855">
    <property type="entry name" value="GFAT"/>
</dbReference>
<dbReference type="GO" id="GO:0046349">
    <property type="term" value="P:amino sugar biosynthetic process"/>
    <property type="evidence" value="ECO:0007669"/>
    <property type="project" value="UniProtKB-ARBA"/>
</dbReference>
<evidence type="ECO:0000256" key="7">
    <source>
        <dbReference type="ARBA" id="ARBA00022679"/>
    </source>
</evidence>
<dbReference type="FunFam" id="3.40.50.10490:FF:000001">
    <property type="entry name" value="Glutamine--fructose-6-phosphate aminotransferase [isomerizing]"/>
    <property type="match status" value="1"/>
</dbReference>
<dbReference type="Pfam" id="PF01380">
    <property type="entry name" value="SIS"/>
    <property type="match status" value="2"/>
</dbReference>
<dbReference type="FunFam" id="3.60.20.10:FF:000006">
    <property type="entry name" value="Glutamine--fructose-6-phosphate aminotransferase [isomerizing]"/>
    <property type="match status" value="1"/>
</dbReference>
<comment type="catalytic activity">
    <reaction evidence="1 10">
        <text>D-fructose 6-phosphate + L-glutamine = D-glucosamine 6-phosphate + L-glutamate</text>
        <dbReference type="Rhea" id="RHEA:13237"/>
        <dbReference type="ChEBI" id="CHEBI:29985"/>
        <dbReference type="ChEBI" id="CHEBI:58359"/>
        <dbReference type="ChEBI" id="CHEBI:58725"/>
        <dbReference type="ChEBI" id="CHEBI:61527"/>
        <dbReference type="EC" id="2.6.1.16"/>
    </reaction>
</comment>
<evidence type="ECO:0000256" key="2">
    <source>
        <dbReference type="ARBA" id="ARBA00004496"/>
    </source>
</evidence>
<dbReference type="PROSITE" id="PS51278">
    <property type="entry name" value="GATASE_TYPE_2"/>
    <property type="match status" value="1"/>
</dbReference>
<evidence type="ECO:0000256" key="4">
    <source>
        <dbReference type="ARBA" id="ARBA00016090"/>
    </source>
</evidence>
<accession>A0A5A7MU81</accession>
<dbReference type="PANTHER" id="PTHR10937">
    <property type="entry name" value="GLUCOSAMINE--FRUCTOSE-6-PHOSPHATE AMINOTRANSFERASE, ISOMERIZING"/>
    <property type="match status" value="1"/>
</dbReference>
<evidence type="ECO:0000256" key="3">
    <source>
        <dbReference type="ARBA" id="ARBA00012916"/>
    </source>
</evidence>
<evidence type="ECO:0000313" key="14">
    <source>
        <dbReference type="Proteomes" id="UP000322084"/>
    </source>
</evidence>
<dbReference type="Gene3D" id="3.60.20.10">
    <property type="entry name" value="Glutamine Phosphoribosylpyrophosphate, subunit 1, domain 1"/>
    <property type="match status" value="1"/>
</dbReference>
<feature type="active site" description="Nucleophile; for GATase activity" evidence="10">
    <location>
        <position position="2"/>
    </location>
</feature>
<evidence type="ECO:0000313" key="13">
    <source>
        <dbReference type="EMBL" id="GEQ99356.1"/>
    </source>
</evidence>
<feature type="domain" description="SIS" evidence="12">
    <location>
        <begin position="455"/>
        <end position="597"/>
    </location>
</feature>
<dbReference type="SUPFAM" id="SSF53697">
    <property type="entry name" value="SIS domain"/>
    <property type="match status" value="1"/>
</dbReference>
<dbReference type="InterPro" id="IPR035490">
    <property type="entry name" value="GlmS/FrlB_SIS"/>
</dbReference>
<comment type="caution">
    <text evidence="13">The sequence shown here is derived from an EMBL/GenBank/DDBJ whole genome shotgun (WGS) entry which is preliminary data.</text>
</comment>
<keyword evidence="8" id="KW-0677">Repeat</keyword>
<dbReference type="Gene3D" id="3.40.50.10490">
    <property type="entry name" value="Glucose-6-phosphate isomerase like protein, domain 1"/>
    <property type="match status" value="2"/>
</dbReference>
<sequence>MCGIIGIVGRAPVSDRLVDALRRLEYRGYDSAGIATLCNSRLDRRRASGKLRNLEAVLEKSPLEGLIGIGHTRWATHGAPTEANAHPHLGAHVAVVHNGIIENFKELRDALIKAGHSFSSDTDTEVIAHLLSDRIARGLSPHDAVKDTLDQLEGAFALAILINGEDRVMFGARRGSPLVVGYGEGESYLGSDAIALAGLTNRICYLEEGDWVQMSNDTVQIFDMTGAAVERPITLSAATGALVDKGNHRHFMLKEIYEQPTVVGQTLSSYIDPLNQRIVLQDLCFDPKTISRITLIACGTSYYAAMVAKYWIEHYAHIPVDVDIASEFRYRAPVLSQGGLAVFISQSGETADTLAALRHCKQAGQTVAAIVNVPESTMAREADMVFPIHAGPEIGVASTKAFTCQLSVLAALAIGFGVLRKTIDRSLEATLVQALSEVPSRMAEVLHHDEKLRDIAADLANARDVLYLGRGTDYPIALEGALKLKEISYIHAEGYAAGELKHGPIALIDQAVPIVVIAPMGPLFEKTVSNMEEAIARGGKVILMSCKDGLKNHSDMAVASIELPQVHPMATPLLYALPVQLLAYHTAVHKGTDVDQPRNLAKSVTVE</sequence>
<dbReference type="InterPro" id="IPR046348">
    <property type="entry name" value="SIS_dom_sf"/>
</dbReference>
<dbReference type="GO" id="GO:0006047">
    <property type="term" value="P:UDP-N-acetylglucosamine metabolic process"/>
    <property type="evidence" value="ECO:0007669"/>
    <property type="project" value="TreeGrafter"/>
</dbReference>
<dbReference type="AlphaFoldDB" id="A0A5A7MU81"/>
<name>A0A5A7MU81_9PROT</name>
<dbReference type="SUPFAM" id="SSF56235">
    <property type="entry name" value="N-terminal nucleophile aminohydrolases (Ntn hydrolases)"/>
    <property type="match status" value="1"/>
</dbReference>
<dbReference type="PANTHER" id="PTHR10937:SF0">
    <property type="entry name" value="GLUTAMINE--FRUCTOSE-6-PHOSPHATE TRANSAMINASE (ISOMERIZING)"/>
    <property type="match status" value="1"/>
</dbReference>
<evidence type="ECO:0000256" key="5">
    <source>
        <dbReference type="ARBA" id="ARBA00022490"/>
    </source>
</evidence>
<dbReference type="InterPro" id="IPR035466">
    <property type="entry name" value="GlmS/AgaS_SIS"/>
</dbReference>
<dbReference type="Proteomes" id="UP000322084">
    <property type="component" value="Unassembled WGS sequence"/>
</dbReference>
<dbReference type="Pfam" id="PF13522">
    <property type="entry name" value="GATase_6"/>
    <property type="match status" value="1"/>
</dbReference>
<keyword evidence="7 10" id="KW-0808">Transferase</keyword>
<dbReference type="GO" id="GO:0004360">
    <property type="term" value="F:glutamine-fructose-6-phosphate transaminase (isomerizing) activity"/>
    <property type="evidence" value="ECO:0007669"/>
    <property type="project" value="UniProtKB-UniRule"/>
</dbReference>
<dbReference type="RefSeq" id="WP_150001465.1">
    <property type="nucleotide sequence ID" value="NZ_BKCL01000020.1"/>
</dbReference>
<comment type="subcellular location">
    <subcellularLocation>
        <location evidence="2 10">Cytoplasm</location>
    </subcellularLocation>
</comment>
<feature type="domain" description="SIS" evidence="12">
    <location>
        <begin position="280"/>
        <end position="422"/>
    </location>
</feature>
<evidence type="ECO:0000256" key="6">
    <source>
        <dbReference type="ARBA" id="ARBA00022576"/>
    </source>
</evidence>
<evidence type="ECO:0000259" key="12">
    <source>
        <dbReference type="PROSITE" id="PS51464"/>
    </source>
</evidence>
<evidence type="ECO:0000256" key="8">
    <source>
        <dbReference type="ARBA" id="ARBA00022737"/>
    </source>
</evidence>
<dbReference type="InterPro" id="IPR047084">
    <property type="entry name" value="GFAT_N"/>
</dbReference>
<dbReference type="HAMAP" id="MF_00164">
    <property type="entry name" value="GlmS"/>
    <property type="match status" value="1"/>
</dbReference>
<dbReference type="GO" id="GO:0006487">
    <property type="term" value="P:protein N-linked glycosylation"/>
    <property type="evidence" value="ECO:0007669"/>
    <property type="project" value="TreeGrafter"/>
</dbReference>
<dbReference type="InterPro" id="IPR029055">
    <property type="entry name" value="Ntn_hydrolases_N"/>
</dbReference>
<organism evidence="13 14">
    <name type="scientific">Iodidimonas gelatinilytica</name>
    <dbReference type="NCBI Taxonomy" id="1236966"/>
    <lineage>
        <taxon>Bacteria</taxon>
        <taxon>Pseudomonadati</taxon>
        <taxon>Pseudomonadota</taxon>
        <taxon>Alphaproteobacteria</taxon>
        <taxon>Iodidimonadales</taxon>
        <taxon>Iodidimonadaceae</taxon>
        <taxon>Iodidimonas</taxon>
    </lineage>
</organism>
<keyword evidence="5 10" id="KW-0963">Cytoplasm</keyword>
<dbReference type="NCBIfam" id="TIGR01135">
    <property type="entry name" value="glmS"/>
    <property type="match status" value="1"/>
</dbReference>
<keyword evidence="6 10" id="KW-0032">Aminotransferase</keyword>
<reference evidence="13 14" key="1">
    <citation type="submission" date="2019-09" db="EMBL/GenBank/DDBJ databases">
        <title>NBRP : Genome information of microbial organism related human and environment.</title>
        <authorList>
            <person name="Hattori M."/>
            <person name="Oshima K."/>
            <person name="Inaba H."/>
            <person name="Suda W."/>
            <person name="Sakamoto M."/>
            <person name="Iino T."/>
            <person name="Kitahara M."/>
            <person name="Oshida Y."/>
            <person name="Iida T."/>
            <person name="Kudo T."/>
            <person name="Itoh T."/>
            <person name="Ohkuma M."/>
        </authorList>
    </citation>
    <scope>NUCLEOTIDE SEQUENCE [LARGE SCALE GENOMIC DNA]</scope>
    <source>
        <strain evidence="13 14">Hi-2</strain>
    </source>
</reference>
<evidence type="ECO:0000256" key="1">
    <source>
        <dbReference type="ARBA" id="ARBA00001031"/>
    </source>
</evidence>
<evidence type="ECO:0000259" key="11">
    <source>
        <dbReference type="PROSITE" id="PS51278"/>
    </source>
</evidence>
<feature type="domain" description="Glutamine amidotransferase type-2" evidence="11">
    <location>
        <begin position="2"/>
        <end position="217"/>
    </location>
</feature>
<dbReference type="GO" id="GO:0005975">
    <property type="term" value="P:carbohydrate metabolic process"/>
    <property type="evidence" value="ECO:0007669"/>
    <property type="project" value="UniProtKB-UniRule"/>
</dbReference>
<dbReference type="CDD" id="cd00714">
    <property type="entry name" value="GFAT"/>
    <property type="match status" value="1"/>
</dbReference>
<dbReference type="GO" id="GO:0005829">
    <property type="term" value="C:cytosol"/>
    <property type="evidence" value="ECO:0007669"/>
    <property type="project" value="TreeGrafter"/>
</dbReference>
<dbReference type="FunFam" id="3.40.50.10490:FF:000002">
    <property type="entry name" value="Glutamine--fructose-6-phosphate aminotransferase [isomerizing]"/>
    <property type="match status" value="1"/>
</dbReference>
<dbReference type="EC" id="2.6.1.16" evidence="3 10"/>
<comment type="subunit">
    <text evidence="10">Homodimer.</text>
</comment>
<evidence type="ECO:0000256" key="10">
    <source>
        <dbReference type="HAMAP-Rule" id="MF_00164"/>
    </source>
</evidence>
<proteinExistence type="inferred from homology"/>
<evidence type="ECO:0000256" key="9">
    <source>
        <dbReference type="ARBA" id="ARBA00022962"/>
    </source>
</evidence>
<feature type="active site" description="For Fru-6P isomerization activity" evidence="10">
    <location>
        <position position="602"/>
    </location>
</feature>
<dbReference type="GO" id="GO:0097367">
    <property type="term" value="F:carbohydrate derivative binding"/>
    <property type="evidence" value="ECO:0007669"/>
    <property type="project" value="InterPro"/>
</dbReference>
<gene>
    <name evidence="10 13" type="primary">glmS</name>
    <name evidence="13" type="ORF">JCM17844_29930</name>
</gene>
<dbReference type="EMBL" id="BKCL01000020">
    <property type="protein sequence ID" value="GEQ99356.1"/>
    <property type="molecule type" value="Genomic_DNA"/>
</dbReference>
<dbReference type="InterPro" id="IPR001347">
    <property type="entry name" value="SIS_dom"/>
</dbReference>